<keyword evidence="6" id="KW-1185">Reference proteome</keyword>
<evidence type="ECO:0000313" key="5">
    <source>
        <dbReference type="EMBL" id="SNS15342.1"/>
    </source>
</evidence>
<evidence type="ECO:0000313" key="6">
    <source>
        <dbReference type="Proteomes" id="UP000198432"/>
    </source>
</evidence>
<dbReference type="GO" id="GO:0016757">
    <property type="term" value="F:glycosyltransferase activity"/>
    <property type="evidence" value="ECO:0007669"/>
    <property type="project" value="UniProtKB-KW"/>
</dbReference>
<name>A0A239C625_9BACT</name>
<dbReference type="PANTHER" id="PTHR20961">
    <property type="entry name" value="GLYCOSYLTRANSFERASE"/>
    <property type="match status" value="1"/>
</dbReference>
<dbReference type="OrthoDB" id="1156086at2"/>
<evidence type="ECO:0000259" key="4">
    <source>
        <dbReference type="Pfam" id="PF04577"/>
    </source>
</evidence>
<dbReference type="InterPro" id="IPR007657">
    <property type="entry name" value="Glycosyltransferase_61"/>
</dbReference>
<organism evidence="5 6">
    <name type="scientific">Pontibacter ummariensis</name>
    <dbReference type="NCBI Taxonomy" id="1610492"/>
    <lineage>
        <taxon>Bacteria</taxon>
        <taxon>Pseudomonadati</taxon>
        <taxon>Bacteroidota</taxon>
        <taxon>Cytophagia</taxon>
        <taxon>Cytophagales</taxon>
        <taxon>Hymenobacteraceae</taxon>
        <taxon>Pontibacter</taxon>
    </lineage>
</organism>
<feature type="domain" description="Glycosyltransferase 61 catalytic" evidence="4">
    <location>
        <begin position="151"/>
        <end position="315"/>
    </location>
</feature>
<dbReference type="RefSeq" id="WP_089317817.1">
    <property type="nucleotide sequence ID" value="NZ_FZOQ01000002.1"/>
</dbReference>
<proteinExistence type="predicted"/>
<dbReference type="Proteomes" id="UP000198432">
    <property type="component" value="Unassembled WGS sequence"/>
</dbReference>
<accession>A0A239C625</accession>
<keyword evidence="3" id="KW-0325">Glycoprotein</keyword>
<evidence type="ECO:0000256" key="2">
    <source>
        <dbReference type="ARBA" id="ARBA00022679"/>
    </source>
</evidence>
<dbReference type="EMBL" id="FZOQ01000002">
    <property type="protein sequence ID" value="SNS15342.1"/>
    <property type="molecule type" value="Genomic_DNA"/>
</dbReference>
<dbReference type="InterPro" id="IPR049625">
    <property type="entry name" value="Glyco_transf_61_cat"/>
</dbReference>
<protein>
    <recommendedName>
        <fullName evidence="4">Glycosyltransferase 61 catalytic domain-containing protein</fullName>
    </recommendedName>
</protein>
<keyword evidence="2" id="KW-0808">Transferase</keyword>
<gene>
    <name evidence="5" type="ORF">SAMN06296052_102354</name>
</gene>
<keyword evidence="1" id="KW-0328">Glycosyltransferase</keyword>
<evidence type="ECO:0000256" key="1">
    <source>
        <dbReference type="ARBA" id="ARBA00022676"/>
    </source>
</evidence>
<sequence length="381" mass="43651">MKKSLNQLIGNSRNQCKSVLLRASESLWRKPLTKPETFKLLEKGLAYESPASSVYMPAYSSFNKLVHAEELRGFDPDRIWLAGSNTGHNVQVCRSGNVLINEKVLPDLDFGCTAGLLDFPIKRNKVRYPLVVAPWAHFWGGYYDYVMFVVAKLCRVEATYGKDIWKEAKVCYPLLQTCYEKDFMTMLGISEQALVDTKRLWNTALYAERVIVGANQPSWSPSLGDIRLLRERFCQGRQFAQPKEKLYLTRRGRRKVKNEEEVRNLMLRYGFRIVEDQPRSVPEQISLFQNASVVAGPHGAAFTNLLWCDPGTKVLEFFSSGYKPNYFYYLSTALDLQYSCITEESLNQGNSHWGNVGEDLSVDLKKLQYKLEQLLSVRTMA</sequence>
<dbReference type="AlphaFoldDB" id="A0A239C625"/>
<dbReference type="Pfam" id="PF04577">
    <property type="entry name" value="Glyco_transf_61"/>
    <property type="match status" value="1"/>
</dbReference>
<reference evidence="6" key="1">
    <citation type="submission" date="2017-06" db="EMBL/GenBank/DDBJ databases">
        <authorList>
            <person name="Varghese N."/>
            <person name="Submissions S."/>
        </authorList>
    </citation>
    <scope>NUCLEOTIDE SEQUENCE [LARGE SCALE GENOMIC DNA]</scope>
    <source>
        <strain evidence="6">NKM1</strain>
    </source>
</reference>
<evidence type="ECO:0000256" key="3">
    <source>
        <dbReference type="ARBA" id="ARBA00023180"/>
    </source>
</evidence>